<feature type="region of interest" description="Disordered" evidence="7">
    <location>
        <begin position="316"/>
        <end position="335"/>
    </location>
</feature>
<evidence type="ECO:0000256" key="5">
    <source>
        <dbReference type="ARBA" id="ARBA00022777"/>
    </source>
</evidence>
<name>A0A2V0P7U1_9CHLO</name>
<feature type="compositionally biased region" description="Low complexity" evidence="7">
    <location>
        <begin position="1"/>
        <end position="18"/>
    </location>
</feature>
<feature type="region of interest" description="Disordered" evidence="7">
    <location>
        <begin position="1"/>
        <end position="20"/>
    </location>
</feature>
<dbReference type="Proteomes" id="UP000247498">
    <property type="component" value="Unassembled WGS sequence"/>
</dbReference>
<dbReference type="OrthoDB" id="3689at2759"/>
<dbReference type="EMBL" id="BDRX01000046">
    <property type="protein sequence ID" value="GBF93943.1"/>
    <property type="molecule type" value="Genomic_DNA"/>
</dbReference>
<dbReference type="FunCoup" id="A0A2V0P7U1">
    <property type="interactions" value="1640"/>
</dbReference>
<evidence type="ECO:0000256" key="3">
    <source>
        <dbReference type="ARBA" id="ARBA00022679"/>
    </source>
</evidence>
<dbReference type="InterPro" id="IPR029056">
    <property type="entry name" value="Ribokinase-like"/>
</dbReference>
<dbReference type="GO" id="GO:0008478">
    <property type="term" value="F:pyridoxal kinase activity"/>
    <property type="evidence" value="ECO:0007669"/>
    <property type="project" value="UniProtKB-EC"/>
</dbReference>
<keyword evidence="10" id="KW-1185">Reference proteome</keyword>
<feature type="region of interest" description="Disordered" evidence="7">
    <location>
        <begin position="196"/>
        <end position="231"/>
    </location>
</feature>
<dbReference type="AlphaFoldDB" id="A0A2V0P7U1"/>
<accession>A0A2V0P7U1</accession>
<evidence type="ECO:0000256" key="6">
    <source>
        <dbReference type="ARBA" id="ARBA00022840"/>
    </source>
</evidence>
<keyword evidence="6" id="KW-0067">ATP-binding</keyword>
<organism evidence="9 10">
    <name type="scientific">Raphidocelis subcapitata</name>
    <dbReference type="NCBI Taxonomy" id="307507"/>
    <lineage>
        <taxon>Eukaryota</taxon>
        <taxon>Viridiplantae</taxon>
        <taxon>Chlorophyta</taxon>
        <taxon>core chlorophytes</taxon>
        <taxon>Chlorophyceae</taxon>
        <taxon>CS clade</taxon>
        <taxon>Sphaeropleales</taxon>
        <taxon>Selenastraceae</taxon>
        <taxon>Raphidocelis</taxon>
    </lineage>
</organism>
<comment type="similarity">
    <text evidence="1">Belongs to the pyridoxine kinase family.</text>
</comment>
<dbReference type="PANTHER" id="PTHR10534">
    <property type="entry name" value="PYRIDOXAL KINASE"/>
    <property type="match status" value="1"/>
</dbReference>
<evidence type="ECO:0000256" key="2">
    <source>
        <dbReference type="ARBA" id="ARBA00012104"/>
    </source>
</evidence>
<dbReference type="EC" id="2.7.1.35" evidence="2"/>
<dbReference type="InterPro" id="IPR013749">
    <property type="entry name" value="PM/HMP-P_kinase-1"/>
</dbReference>
<feature type="compositionally biased region" description="Polar residues" evidence="7">
    <location>
        <begin position="198"/>
        <end position="214"/>
    </location>
</feature>
<gene>
    <name evidence="9" type="ORF">Rsub_06192</name>
</gene>
<feature type="domain" description="Pyridoxamine kinase/Phosphomethylpyrimidine kinase" evidence="8">
    <location>
        <begin position="93"/>
        <end position="198"/>
    </location>
</feature>
<dbReference type="NCBIfam" id="TIGR00687">
    <property type="entry name" value="pyridox_kin"/>
    <property type="match status" value="1"/>
</dbReference>
<evidence type="ECO:0000313" key="10">
    <source>
        <dbReference type="Proteomes" id="UP000247498"/>
    </source>
</evidence>
<sequence length="377" mass="38653">MAAAPGERGAVAGAAGAPGREGGRVLSIQSHVVSGYVGNKSATLPLQLLGFDVDPVMSVQFSNHTGYPTIKGKAFGGDHLLELLEARAHGGYIGTLSLLEAIATVARTLRAANPQLTYVCDPVLGDDGHCYVEKDLIGAYKTTILPLASILTPNSFEAGLLTGLPVRDEAEALAACDALHALGPHTVVITSMDLAGDASSSQPASGGQPASSSQPASDGGDKDGDPAADGPLRPVPGAYISLVASTRQEQLPGRPSAFRIRIPKLDAYFTGTGDLLSALLLAWCARHPADLALAVEKAVAGLQAVLRVTAAAVHETERREGSAGGGGGGGGGAHDLLSSKGRTAAVFRAKELRLVQARHALVDPEVELRAEPLRRGQ</sequence>
<dbReference type="GO" id="GO:0009443">
    <property type="term" value="P:pyridoxal 5'-phosphate salvage"/>
    <property type="evidence" value="ECO:0007669"/>
    <property type="project" value="InterPro"/>
</dbReference>
<proteinExistence type="inferred from homology"/>
<comment type="caution">
    <text evidence="9">The sequence shown here is derived from an EMBL/GenBank/DDBJ whole genome shotgun (WGS) entry which is preliminary data.</text>
</comment>
<dbReference type="Gene3D" id="3.40.1190.20">
    <property type="match status" value="1"/>
</dbReference>
<dbReference type="CDD" id="cd01173">
    <property type="entry name" value="pyridoxal_pyridoxamine_kinase"/>
    <property type="match status" value="1"/>
</dbReference>
<keyword evidence="5 9" id="KW-0418">Kinase</keyword>
<evidence type="ECO:0000256" key="7">
    <source>
        <dbReference type="SAM" id="MobiDB-lite"/>
    </source>
</evidence>
<keyword evidence="4" id="KW-0547">Nucleotide-binding</keyword>
<dbReference type="GO" id="GO:0005829">
    <property type="term" value="C:cytosol"/>
    <property type="evidence" value="ECO:0007669"/>
    <property type="project" value="TreeGrafter"/>
</dbReference>
<dbReference type="STRING" id="307507.A0A2V0P7U1"/>
<evidence type="ECO:0000256" key="1">
    <source>
        <dbReference type="ARBA" id="ARBA00008805"/>
    </source>
</evidence>
<evidence type="ECO:0000256" key="4">
    <source>
        <dbReference type="ARBA" id="ARBA00022741"/>
    </source>
</evidence>
<evidence type="ECO:0000313" key="9">
    <source>
        <dbReference type="EMBL" id="GBF93943.1"/>
    </source>
</evidence>
<dbReference type="GO" id="GO:0005524">
    <property type="term" value="F:ATP binding"/>
    <property type="evidence" value="ECO:0007669"/>
    <property type="project" value="UniProtKB-KW"/>
</dbReference>
<dbReference type="SUPFAM" id="SSF53613">
    <property type="entry name" value="Ribokinase-like"/>
    <property type="match status" value="1"/>
</dbReference>
<evidence type="ECO:0000259" key="8">
    <source>
        <dbReference type="Pfam" id="PF08543"/>
    </source>
</evidence>
<reference evidence="9 10" key="1">
    <citation type="journal article" date="2018" name="Sci. Rep.">
        <title>Raphidocelis subcapitata (=Pseudokirchneriella subcapitata) provides an insight into genome evolution and environmental adaptations in the Sphaeropleales.</title>
        <authorList>
            <person name="Suzuki S."/>
            <person name="Yamaguchi H."/>
            <person name="Nakajima N."/>
            <person name="Kawachi M."/>
        </authorList>
    </citation>
    <scope>NUCLEOTIDE SEQUENCE [LARGE SCALE GENOMIC DNA]</scope>
    <source>
        <strain evidence="9 10">NIES-35</strain>
    </source>
</reference>
<protein>
    <recommendedName>
        <fullName evidence="2">pyridoxal kinase</fullName>
        <ecNumber evidence="2">2.7.1.35</ecNumber>
    </recommendedName>
</protein>
<feature type="compositionally biased region" description="Gly residues" evidence="7">
    <location>
        <begin position="322"/>
        <end position="333"/>
    </location>
</feature>
<keyword evidence="3" id="KW-0808">Transferase</keyword>
<dbReference type="InterPro" id="IPR004625">
    <property type="entry name" value="PyrdxlKinase"/>
</dbReference>
<dbReference type="InParanoid" id="A0A2V0P7U1"/>
<dbReference type="PANTHER" id="PTHR10534:SF2">
    <property type="entry name" value="PYRIDOXAL KINASE"/>
    <property type="match status" value="1"/>
</dbReference>
<dbReference type="Pfam" id="PF08543">
    <property type="entry name" value="Phos_pyr_kin"/>
    <property type="match status" value="1"/>
</dbReference>